<sequence length="229" mass="24275">MTIEKAQTKDTKPAPKQDTDEPKIEVKTETIEEPKPAAAAKEEPKPAAKEEPKPAAKEAPKPAAKEETMSRVGRAEAIIRRNVLWSLGAGVVPIPFVDALAVSGVQIKMLAELSDLYGVPFKDDAAKKVIGSLLSSLGGVTVGAAIGSSFAKLLPGVGTALGIVTVPLVAGAFTHATGKVFLMHFESGGTILDFDPHAMRAYFKQEFERAKETVAKVQEQERANTTKAS</sequence>
<comment type="caution">
    <text evidence="7">The sequence shown here is derived from an EMBL/GenBank/DDBJ whole genome shotgun (WGS) entry which is preliminary data.</text>
</comment>
<keyword evidence="8" id="KW-1185">Reference proteome</keyword>
<dbReference type="Proteomes" id="UP001221411">
    <property type="component" value="Unassembled WGS sequence"/>
</dbReference>
<keyword evidence="4 6" id="KW-0472">Membrane</keyword>
<proteinExistence type="predicted"/>
<accession>A0ABT5F0C4</accession>
<evidence type="ECO:0000313" key="7">
    <source>
        <dbReference type="EMBL" id="MDC0747084.1"/>
    </source>
</evidence>
<evidence type="ECO:0000256" key="4">
    <source>
        <dbReference type="ARBA" id="ARBA00023136"/>
    </source>
</evidence>
<keyword evidence="2 6" id="KW-0812">Transmembrane</keyword>
<gene>
    <name evidence="7" type="ORF">POL67_37490</name>
</gene>
<evidence type="ECO:0000256" key="6">
    <source>
        <dbReference type="SAM" id="Phobius"/>
    </source>
</evidence>
<dbReference type="InterPro" id="IPR021147">
    <property type="entry name" value="DUF697"/>
</dbReference>
<comment type="subcellular location">
    <subcellularLocation>
        <location evidence="1">Membrane</location>
        <topology evidence="1">Multi-pass membrane protein</topology>
    </subcellularLocation>
</comment>
<evidence type="ECO:0000256" key="1">
    <source>
        <dbReference type="ARBA" id="ARBA00004141"/>
    </source>
</evidence>
<reference evidence="7 8" key="1">
    <citation type="submission" date="2022-11" db="EMBL/GenBank/DDBJ databases">
        <title>Minimal conservation of predation-associated metabolite biosynthetic gene clusters underscores biosynthetic potential of Myxococcota including descriptions for ten novel species: Archangium lansinium sp. nov., Myxococcus landrumus sp. nov., Nannocystis bai.</title>
        <authorList>
            <person name="Ahearne A."/>
            <person name="Stevens C."/>
            <person name="Dowd S."/>
        </authorList>
    </citation>
    <scope>NUCLEOTIDE SEQUENCE [LARGE SCALE GENOMIC DNA]</scope>
    <source>
        <strain evidence="7 8">RJM3</strain>
    </source>
</reference>
<feature type="region of interest" description="Disordered" evidence="5">
    <location>
        <begin position="1"/>
        <end position="71"/>
    </location>
</feature>
<dbReference type="RefSeq" id="WP_271925449.1">
    <property type="nucleotide sequence ID" value="NZ_JAQNDO010000001.1"/>
</dbReference>
<evidence type="ECO:0000256" key="2">
    <source>
        <dbReference type="ARBA" id="ARBA00022692"/>
    </source>
</evidence>
<feature type="transmembrane region" description="Helical" evidence="6">
    <location>
        <begin position="153"/>
        <end position="173"/>
    </location>
</feature>
<evidence type="ECO:0000313" key="8">
    <source>
        <dbReference type="Proteomes" id="UP001221411"/>
    </source>
</evidence>
<evidence type="ECO:0000256" key="3">
    <source>
        <dbReference type="ARBA" id="ARBA00022989"/>
    </source>
</evidence>
<keyword evidence="3 6" id="KW-1133">Transmembrane helix</keyword>
<dbReference type="EMBL" id="JAQNDO010000001">
    <property type="protein sequence ID" value="MDC0747084.1"/>
    <property type="molecule type" value="Genomic_DNA"/>
</dbReference>
<dbReference type="Pfam" id="PF05128">
    <property type="entry name" value="DUF697"/>
    <property type="match status" value="1"/>
</dbReference>
<protein>
    <submittedName>
        <fullName evidence="7">DUF697 domain-containing protein</fullName>
    </submittedName>
</protein>
<name>A0ABT5F0C4_9BACT</name>
<feature type="transmembrane region" description="Helical" evidence="6">
    <location>
        <begin position="129"/>
        <end position="147"/>
    </location>
</feature>
<evidence type="ECO:0000256" key="5">
    <source>
        <dbReference type="SAM" id="MobiDB-lite"/>
    </source>
</evidence>
<organism evidence="7 8">
    <name type="scientific">Polyangium mundeleinium</name>
    <dbReference type="NCBI Taxonomy" id="2995306"/>
    <lineage>
        <taxon>Bacteria</taxon>
        <taxon>Pseudomonadati</taxon>
        <taxon>Myxococcota</taxon>
        <taxon>Polyangia</taxon>
        <taxon>Polyangiales</taxon>
        <taxon>Polyangiaceae</taxon>
        <taxon>Polyangium</taxon>
    </lineage>
</organism>